<sequence length="147" mass="15313">MLGTGLTDVVDPEADIIMFIFESSWSIHVISGLAVGAGPPPPITVPPIKWSICIAPPTLLWTTFSLKGECRPSGGTVDVGPAVMLSAKNKLVDVVSSLLKSLDNVGCCFAVATMTTDCFFNDMYHGMIPSNAAIAAPAIGAVRFGDS</sequence>
<keyword evidence="1" id="KW-1185">Reference proteome</keyword>
<dbReference type="AlphaFoldDB" id="A0A915KQ69"/>
<reference evidence="2" key="1">
    <citation type="submission" date="2022-11" db="UniProtKB">
        <authorList>
            <consortium name="WormBaseParasite"/>
        </authorList>
    </citation>
    <scope>IDENTIFICATION</scope>
</reference>
<evidence type="ECO:0000313" key="2">
    <source>
        <dbReference type="WBParaSite" id="nRc.2.0.1.t39863-RA"/>
    </source>
</evidence>
<name>A0A915KQ69_ROMCU</name>
<proteinExistence type="predicted"/>
<evidence type="ECO:0000313" key="1">
    <source>
        <dbReference type="Proteomes" id="UP000887565"/>
    </source>
</evidence>
<accession>A0A915KQ69</accession>
<dbReference type="WBParaSite" id="nRc.2.0.1.t39863-RA">
    <property type="protein sequence ID" value="nRc.2.0.1.t39863-RA"/>
    <property type="gene ID" value="nRc.2.0.1.g39863"/>
</dbReference>
<organism evidence="1 2">
    <name type="scientific">Romanomermis culicivorax</name>
    <name type="common">Nematode worm</name>
    <dbReference type="NCBI Taxonomy" id="13658"/>
    <lineage>
        <taxon>Eukaryota</taxon>
        <taxon>Metazoa</taxon>
        <taxon>Ecdysozoa</taxon>
        <taxon>Nematoda</taxon>
        <taxon>Enoplea</taxon>
        <taxon>Dorylaimia</taxon>
        <taxon>Mermithida</taxon>
        <taxon>Mermithoidea</taxon>
        <taxon>Mermithidae</taxon>
        <taxon>Romanomermis</taxon>
    </lineage>
</organism>
<dbReference type="Proteomes" id="UP000887565">
    <property type="component" value="Unplaced"/>
</dbReference>
<protein>
    <submittedName>
        <fullName evidence="2">Uncharacterized protein</fullName>
    </submittedName>
</protein>